<dbReference type="InterPro" id="IPR041698">
    <property type="entry name" value="Methyltransf_25"/>
</dbReference>
<evidence type="ECO:0000259" key="1">
    <source>
        <dbReference type="Pfam" id="PF13649"/>
    </source>
</evidence>
<feature type="domain" description="Methyltransferase" evidence="1">
    <location>
        <begin position="61"/>
        <end position="154"/>
    </location>
</feature>
<reference evidence="2" key="2">
    <citation type="journal article" date="2010" name="J. Bacteriol.">
        <title>Identification of tail genes in the temperate phage 16-3 of Sinorhizobium meliloti 41.</title>
        <authorList>
            <person name="Deak V."/>
            <person name="Lukacs R."/>
            <person name="Buzas Z."/>
            <person name="Palvolgyi A."/>
            <person name="Papp P."/>
            <person name="Orosz L."/>
            <person name="Putnoky P."/>
        </authorList>
    </citation>
    <scope>NUCLEOTIDE SEQUENCE</scope>
    <source>
        <strain evidence="2">AK631</strain>
        <plasmid evidence="2">pRm41b</plasmid>
    </source>
</reference>
<dbReference type="Gene3D" id="3.40.50.150">
    <property type="entry name" value="Vaccinia Virus protein VP39"/>
    <property type="match status" value="1"/>
</dbReference>
<sequence length="212" mass="24200">MGSAENAGKKLSLSEAHAYWGHPDDGMNSPLEYLLDSEVHRLRNASLLSVFERHVDRSDSILEIGCNAGRNLHTLWRAGYHRLSAVEISEPAVDVMKRYLPTVYKGTSITIGCIEDIIKTVPKARHDVILTMAVLVHLPQESEWVLKEIAKRAKKKIIVFEYEASNGESSRHFPRNYKRIFQLNKRPEIEKLWPVPGLPRSYVCRVFGPRVQ</sequence>
<reference evidence="2" key="1">
    <citation type="journal article" date="2009" name="Mol. Plant Microbe Interact.">
        <title>Genetic analysis of the rkp-3 gene region in Sinorhizobium meliloti 41: rkpY directs capsular polysaccharide synthesis to KR5 antigen production.</title>
        <authorList>
            <person name="Palvolgyi A."/>
            <person name="Deak V."/>
            <person name="Poinsot V."/>
            <person name="Nagy T."/>
            <person name="Nagy E."/>
            <person name="Kerepesi I."/>
            <person name="Putnoky P."/>
        </authorList>
    </citation>
    <scope>NUCLEOTIDE SEQUENCE</scope>
    <source>
        <strain evidence="2">AK631</strain>
        <plasmid evidence="2">pRm41b</plasmid>
    </source>
</reference>
<dbReference type="SUPFAM" id="SSF53335">
    <property type="entry name" value="S-adenosyl-L-methionine-dependent methyltransferases"/>
    <property type="match status" value="1"/>
</dbReference>
<geneLocation type="plasmid" evidence="2">
    <name>pRm41b</name>
</geneLocation>
<dbReference type="EMBL" id="AM849044">
    <property type="protein sequence ID" value="CAO91950.1"/>
    <property type="molecule type" value="Genomic_DNA"/>
</dbReference>
<proteinExistence type="predicted"/>
<dbReference type="AlphaFoldDB" id="A8E0Y0"/>
<dbReference type="InterPro" id="IPR029063">
    <property type="entry name" value="SAM-dependent_MTases_sf"/>
</dbReference>
<dbReference type="Pfam" id="PF13649">
    <property type="entry name" value="Methyltransf_25"/>
    <property type="match status" value="1"/>
</dbReference>
<accession>A8E0Y0</accession>
<dbReference type="CDD" id="cd02440">
    <property type="entry name" value="AdoMet_MTases"/>
    <property type="match status" value="1"/>
</dbReference>
<keyword evidence="2" id="KW-0614">Plasmid</keyword>
<protein>
    <recommendedName>
        <fullName evidence="1">Methyltransferase domain-containing protein</fullName>
    </recommendedName>
</protein>
<dbReference type="RefSeq" id="WP_032492087.1">
    <property type="nucleotide sequence ID" value="NZ_CP021802.1"/>
</dbReference>
<organism evidence="2">
    <name type="scientific">Rhizobium meliloti</name>
    <name type="common">Ensifer meliloti</name>
    <name type="synonym">Sinorhizobium meliloti</name>
    <dbReference type="NCBI Taxonomy" id="382"/>
    <lineage>
        <taxon>Bacteria</taxon>
        <taxon>Pseudomonadati</taxon>
        <taxon>Pseudomonadota</taxon>
        <taxon>Alphaproteobacteria</taxon>
        <taxon>Hyphomicrobiales</taxon>
        <taxon>Rhizobiaceae</taxon>
        <taxon>Sinorhizobium/Ensifer group</taxon>
        <taxon>Sinorhizobium</taxon>
    </lineage>
</organism>
<evidence type="ECO:0000313" key="2">
    <source>
        <dbReference type="EMBL" id="CAO91950.1"/>
    </source>
</evidence>
<name>A8E0Y0_RHIML</name>